<reference evidence="3" key="1">
    <citation type="submission" date="2019-08" db="EMBL/GenBank/DDBJ databases">
        <title>Reference gene set and small RNA set construction with multiple tissues from Davidia involucrata Baill.</title>
        <authorList>
            <person name="Yang H."/>
            <person name="Zhou C."/>
            <person name="Li G."/>
            <person name="Wang J."/>
            <person name="Gao P."/>
            <person name="Wang M."/>
            <person name="Wang R."/>
            <person name="Zhao Y."/>
        </authorList>
    </citation>
    <scope>NUCLEOTIDE SEQUENCE</scope>
    <source>
        <tissue evidence="3">Mixed with DoveR01_LX</tissue>
    </source>
</reference>
<feature type="chain" id="PRO_5022689871" evidence="1">
    <location>
        <begin position="17"/>
        <end position="168"/>
    </location>
</feature>
<evidence type="ECO:0000256" key="1">
    <source>
        <dbReference type="SAM" id="SignalP"/>
    </source>
</evidence>
<accession>A0A5B7CFT7</accession>
<keyword evidence="3" id="KW-0223">Dioxygenase</keyword>
<dbReference type="PROSITE" id="PS50011">
    <property type="entry name" value="PROTEIN_KINASE_DOM"/>
    <property type="match status" value="1"/>
</dbReference>
<gene>
    <name evidence="3" type="ORF">Din_048487</name>
</gene>
<name>A0A5B7CFT7_DAVIN</name>
<dbReference type="InterPro" id="IPR011009">
    <property type="entry name" value="Kinase-like_dom_sf"/>
</dbReference>
<dbReference type="AlphaFoldDB" id="A0A5B7CFT7"/>
<dbReference type="PANTHER" id="PTHR48055:SF57">
    <property type="entry name" value="PROTEIN KINASE DOMAIN-CONTAINING PROTEIN"/>
    <property type="match status" value="1"/>
</dbReference>
<dbReference type="EC" id="1.14.11.13" evidence="3"/>
<evidence type="ECO:0000313" key="3">
    <source>
        <dbReference type="EMBL" id="MPA79046.1"/>
    </source>
</evidence>
<sequence length="168" mass="19001">MLVHLVLLAMVAKTSASMARWMSLSISSSKPILSPFLRDRKLSPMTQQSSEYGMGDMVALQGDVYSYGILLLEMFTGKKPIDDAFKDDLSLHNFVKSALPDQVMEILDPRILLEHEARSTIKNCMVWVLRIGVACSVQSPRDRMEMGEVVSELCKIRDVYKHEVLNHE</sequence>
<dbReference type="SUPFAM" id="SSF56112">
    <property type="entry name" value="Protein kinase-like (PK-like)"/>
    <property type="match status" value="1"/>
</dbReference>
<feature type="signal peptide" evidence="1">
    <location>
        <begin position="1"/>
        <end position="16"/>
    </location>
</feature>
<keyword evidence="1" id="KW-0732">Signal</keyword>
<dbReference type="InterPro" id="IPR000719">
    <property type="entry name" value="Prot_kinase_dom"/>
</dbReference>
<protein>
    <submittedName>
        <fullName evidence="3">Putative gibberellin 2-beta-dioxygenase 2-like</fullName>
        <ecNumber evidence="3">1.14.11.13</ecNumber>
    </submittedName>
</protein>
<feature type="domain" description="Protein kinase" evidence="2">
    <location>
        <begin position="1"/>
        <end position="165"/>
    </location>
</feature>
<dbReference type="EMBL" id="GHES01048487">
    <property type="protein sequence ID" value="MPA79046.1"/>
    <property type="molecule type" value="Transcribed_RNA"/>
</dbReference>
<dbReference type="InterPro" id="IPR051564">
    <property type="entry name" value="LRR_receptor-like_kinase"/>
</dbReference>
<organism evidence="3">
    <name type="scientific">Davidia involucrata</name>
    <name type="common">Dove tree</name>
    <dbReference type="NCBI Taxonomy" id="16924"/>
    <lineage>
        <taxon>Eukaryota</taxon>
        <taxon>Viridiplantae</taxon>
        <taxon>Streptophyta</taxon>
        <taxon>Embryophyta</taxon>
        <taxon>Tracheophyta</taxon>
        <taxon>Spermatophyta</taxon>
        <taxon>Magnoliopsida</taxon>
        <taxon>eudicotyledons</taxon>
        <taxon>Gunneridae</taxon>
        <taxon>Pentapetalae</taxon>
        <taxon>asterids</taxon>
        <taxon>Cornales</taxon>
        <taxon>Nyssaceae</taxon>
        <taxon>Davidia</taxon>
    </lineage>
</organism>
<dbReference type="Gene3D" id="1.10.510.10">
    <property type="entry name" value="Transferase(Phosphotransferase) domain 1"/>
    <property type="match status" value="1"/>
</dbReference>
<proteinExistence type="predicted"/>
<dbReference type="GO" id="GO:0005524">
    <property type="term" value="F:ATP binding"/>
    <property type="evidence" value="ECO:0007669"/>
    <property type="project" value="InterPro"/>
</dbReference>
<dbReference type="GO" id="GO:0016020">
    <property type="term" value="C:membrane"/>
    <property type="evidence" value="ECO:0007669"/>
    <property type="project" value="TreeGrafter"/>
</dbReference>
<dbReference type="PANTHER" id="PTHR48055">
    <property type="entry name" value="LEUCINE-RICH REPEAT RECEPTOR PROTEIN KINASE EMS1"/>
    <property type="match status" value="1"/>
</dbReference>
<dbReference type="Pfam" id="PF07714">
    <property type="entry name" value="PK_Tyr_Ser-Thr"/>
    <property type="match status" value="1"/>
</dbReference>
<dbReference type="InterPro" id="IPR001245">
    <property type="entry name" value="Ser-Thr/Tyr_kinase_cat_dom"/>
</dbReference>
<dbReference type="GO" id="GO:0004672">
    <property type="term" value="F:protein kinase activity"/>
    <property type="evidence" value="ECO:0007669"/>
    <property type="project" value="InterPro"/>
</dbReference>
<keyword evidence="3" id="KW-0560">Oxidoreductase</keyword>
<dbReference type="GO" id="GO:0045543">
    <property type="term" value="F:gibberellin 2-beta-dioxygenase activity"/>
    <property type="evidence" value="ECO:0007669"/>
    <property type="project" value="UniProtKB-EC"/>
</dbReference>
<evidence type="ECO:0000259" key="2">
    <source>
        <dbReference type="PROSITE" id="PS50011"/>
    </source>
</evidence>